<evidence type="ECO:0000313" key="2">
    <source>
        <dbReference type="EMBL" id="CAE0402072.1"/>
    </source>
</evidence>
<organism evidence="2">
    <name type="scientific">Amphora coffeiformis</name>
    <dbReference type="NCBI Taxonomy" id="265554"/>
    <lineage>
        <taxon>Eukaryota</taxon>
        <taxon>Sar</taxon>
        <taxon>Stramenopiles</taxon>
        <taxon>Ochrophyta</taxon>
        <taxon>Bacillariophyta</taxon>
        <taxon>Bacillariophyceae</taxon>
        <taxon>Bacillariophycidae</taxon>
        <taxon>Thalassiophysales</taxon>
        <taxon>Catenulaceae</taxon>
        <taxon>Amphora</taxon>
    </lineage>
</organism>
<dbReference type="GO" id="GO:0035888">
    <property type="term" value="F:isoguanine deaminase activity"/>
    <property type="evidence" value="ECO:0007669"/>
    <property type="project" value="TreeGrafter"/>
</dbReference>
<evidence type="ECO:0000259" key="1">
    <source>
        <dbReference type="Pfam" id="PF07969"/>
    </source>
</evidence>
<reference evidence="2" key="1">
    <citation type="submission" date="2021-01" db="EMBL/GenBank/DDBJ databases">
        <authorList>
            <person name="Corre E."/>
            <person name="Pelletier E."/>
            <person name="Niang G."/>
            <person name="Scheremetjew M."/>
            <person name="Finn R."/>
            <person name="Kale V."/>
            <person name="Holt S."/>
            <person name="Cochrane G."/>
            <person name="Meng A."/>
            <person name="Brown T."/>
            <person name="Cohen L."/>
        </authorList>
    </citation>
    <scope>NUCLEOTIDE SEQUENCE</scope>
    <source>
        <strain evidence="2">CCMP127</strain>
    </source>
</reference>
<dbReference type="InterPro" id="IPR032466">
    <property type="entry name" value="Metal_Hydrolase"/>
</dbReference>
<dbReference type="Gene3D" id="3.20.20.140">
    <property type="entry name" value="Metal-dependent hydrolases"/>
    <property type="match status" value="1"/>
</dbReference>
<dbReference type="InterPro" id="IPR011059">
    <property type="entry name" value="Metal-dep_hydrolase_composite"/>
</dbReference>
<feature type="domain" description="Amidohydrolase 3" evidence="1">
    <location>
        <begin position="241"/>
        <end position="510"/>
    </location>
</feature>
<name>A0A7S3P3C9_9STRA</name>
<dbReference type="SUPFAM" id="SSF51338">
    <property type="entry name" value="Composite domain of metallo-dependent hydrolases"/>
    <property type="match status" value="1"/>
</dbReference>
<dbReference type="EMBL" id="HBIM01000417">
    <property type="protein sequence ID" value="CAE0402072.1"/>
    <property type="molecule type" value="Transcribed_RNA"/>
</dbReference>
<dbReference type="GO" id="GO:0006209">
    <property type="term" value="P:cytosine catabolic process"/>
    <property type="evidence" value="ECO:0007669"/>
    <property type="project" value="TreeGrafter"/>
</dbReference>
<dbReference type="AlphaFoldDB" id="A0A7S3P3C9"/>
<proteinExistence type="predicted"/>
<protein>
    <recommendedName>
        <fullName evidence="1">Amidohydrolase 3 domain-containing protein</fullName>
    </recommendedName>
</protein>
<accession>A0A7S3P3C9</accession>
<dbReference type="InterPro" id="IPR052349">
    <property type="entry name" value="Metallo-hydrolase_Enzymes"/>
</dbReference>
<sequence>MALNDSSSSLARLSAVAACALAVTAAVASSSSSLSKRQERLRRRLAWFARLGIGHYWIQNVKIPIANLSSSSDPKDSVLVVDHEGLVRCHVEVRSGRIAQITMETKAQGLETTAPPSTGWTWVVEGHGCILLPCFVDAHTHLMKTQNVPRAVNKLGTFSEALQVEATEQLNWQKYKDVYRRIEFAIQCALHYGTRAMRTHLDGCESDNTQVRESVYRAFRDLKEKYRDKLVLQGVANLWLPLWLDASLAKAHAHRAAQCQNVVLGAYVGNPLPSDHVQTVAAMDALFTHAKLLDLDVDLHMDESNDPDCCAILCLVESLTKARRVGYQGRVVLGHCCALSLQSPERQAKVCQDLARLQVYVVANPTTNLNLQDRRGSTRPQSLPIPADTPRTPQWRGLTLVQELQAAGVTVAAASDNVRDHWYPYGDYDMLGVWALVLQLGHLDTAPTPGHWANLGTESAAQAMGLCQPTGNLLVQDQTADFVLFPSARRISELLARPQVDRVVVRGGVVTKQSLPDFSLLDDLVGKD</sequence>
<dbReference type="InterPro" id="IPR013108">
    <property type="entry name" value="Amidohydro_3"/>
</dbReference>
<dbReference type="PANTHER" id="PTHR32027">
    <property type="entry name" value="CYTOSINE DEAMINASE"/>
    <property type="match status" value="1"/>
</dbReference>
<gene>
    <name evidence="2" type="ORF">ACOF00016_LOCUS367</name>
</gene>
<dbReference type="Pfam" id="PF07969">
    <property type="entry name" value="Amidohydro_3"/>
    <property type="match status" value="1"/>
</dbReference>
<dbReference type="Gene3D" id="2.30.40.10">
    <property type="entry name" value="Urease, subunit C, domain 1"/>
    <property type="match status" value="1"/>
</dbReference>
<dbReference type="PANTHER" id="PTHR32027:SF0">
    <property type="entry name" value="CYTOSINE DEAMINASE"/>
    <property type="match status" value="1"/>
</dbReference>
<dbReference type="SUPFAM" id="SSF51556">
    <property type="entry name" value="Metallo-dependent hydrolases"/>
    <property type="match status" value="1"/>
</dbReference>
<dbReference type="GO" id="GO:0004131">
    <property type="term" value="F:cytosine deaminase activity"/>
    <property type="evidence" value="ECO:0007669"/>
    <property type="project" value="TreeGrafter"/>
</dbReference>